<dbReference type="InterPro" id="IPR032567">
    <property type="entry name" value="RTL1-rel"/>
</dbReference>
<dbReference type="STRING" id="37003.ENSKMAP00000001600"/>
<protein>
    <recommendedName>
        <fullName evidence="3">CCHC-type domain-containing protein</fullName>
    </recommendedName>
</protein>
<accession>A0A3Q2ZG23</accession>
<dbReference type="GeneTree" id="ENSGT00950000183173"/>
<dbReference type="InterPro" id="IPR045358">
    <property type="entry name" value="Ty3_capsid"/>
</dbReference>
<dbReference type="Proteomes" id="UP000264800">
    <property type="component" value="Unplaced"/>
</dbReference>
<keyword evidence="5" id="KW-1185">Reference proteome</keyword>
<dbReference type="OMA" id="WNAPALK"/>
<dbReference type="InterPro" id="IPR036875">
    <property type="entry name" value="Znf_CCHC_sf"/>
</dbReference>
<evidence type="ECO:0000313" key="4">
    <source>
        <dbReference type="Ensembl" id="ENSKMAP00000001600.1"/>
    </source>
</evidence>
<dbReference type="PANTHER" id="PTHR15503:SF22">
    <property type="entry name" value="TRANSPOSON TY3-I GAG POLYPROTEIN"/>
    <property type="match status" value="1"/>
</dbReference>
<keyword evidence="1" id="KW-0862">Zinc</keyword>
<dbReference type="Gene3D" id="4.10.60.10">
    <property type="entry name" value="Zinc finger, CCHC-type"/>
    <property type="match status" value="1"/>
</dbReference>
<dbReference type="SUPFAM" id="SSF57756">
    <property type="entry name" value="Retrovirus zinc finger-like domains"/>
    <property type="match status" value="1"/>
</dbReference>
<evidence type="ECO:0000313" key="5">
    <source>
        <dbReference type="Proteomes" id="UP000264800"/>
    </source>
</evidence>
<organism evidence="4 5">
    <name type="scientific">Kryptolebias marmoratus</name>
    <name type="common">Mangrove killifish</name>
    <name type="synonym">Rivulus marmoratus</name>
    <dbReference type="NCBI Taxonomy" id="37003"/>
    <lineage>
        <taxon>Eukaryota</taxon>
        <taxon>Metazoa</taxon>
        <taxon>Chordata</taxon>
        <taxon>Craniata</taxon>
        <taxon>Vertebrata</taxon>
        <taxon>Euteleostomi</taxon>
        <taxon>Actinopterygii</taxon>
        <taxon>Neopterygii</taxon>
        <taxon>Teleostei</taxon>
        <taxon>Neoteleostei</taxon>
        <taxon>Acanthomorphata</taxon>
        <taxon>Ovalentaria</taxon>
        <taxon>Atherinomorphae</taxon>
        <taxon>Cyprinodontiformes</taxon>
        <taxon>Rivulidae</taxon>
        <taxon>Kryptolebias</taxon>
    </lineage>
</organism>
<dbReference type="Ensembl" id="ENSKMAT00000001642.1">
    <property type="protein sequence ID" value="ENSKMAP00000001600.1"/>
    <property type="gene ID" value="ENSKMAG00000001263.1"/>
</dbReference>
<evidence type="ECO:0000256" key="1">
    <source>
        <dbReference type="PROSITE-ProRule" id="PRU00047"/>
    </source>
</evidence>
<dbReference type="GO" id="GO:0008270">
    <property type="term" value="F:zinc ion binding"/>
    <property type="evidence" value="ECO:0007669"/>
    <property type="project" value="UniProtKB-KW"/>
</dbReference>
<dbReference type="GO" id="GO:0003676">
    <property type="term" value="F:nucleic acid binding"/>
    <property type="evidence" value="ECO:0007669"/>
    <property type="project" value="InterPro"/>
</dbReference>
<keyword evidence="1" id="KW-0479">Metal-binding</keyword>
<keyword evidence="1" id="KW-0863">Zinc-finger</keyword>
<dbReference type="InterPro" id="IPR001878">
    <property type="entry name" value="Znf_CCHC"/>
</dbReference>
<dbReference type="AlphaFoldDB" id="A0A3Q2ZG23"/>
<name>A0A3Q2ZG23_KRYMA</name>
<dbReference type="SMART" id="SM00343">
    <property type="entry name" value="ZnF_C2HC"/>
    <property type="match status" value="1"/>
</dbReference>
<feature type="region of interest" description="Disordered" evidence="2">
    <location>
        <begin position="21"/>
        <end position="50"/>
    </location>
</feature>
<sequence length="296" mass="33176">MKAQFCNSESYPSRIAETQFSSNFLQTSNPQPPAPAPAPAPDPIPGVRSTFSEIRFPTPERFDGEPRKCRGFIMQCSLAFNSSPRSFAHDGAKIAFVLSHLSGKALDWAEAKFPDPTNFGITFQDFLKEFKQIFCYDPDKTSNSRDLWSLKQGQRSVAEFAIDFRIKAAASSWNAPALKSAYFHALSESIKDELTTLDEPETLEDLIKLTVRIDNRIRSRKKERNQGSGLVSAVSRVLPLPSQSFQSEPEPMQIGNTQLTPEERRKRMTNRLCLNCGGSGHFVANCPKKSNSRTYQ</sequence>
<dbReference type="Pfam" id="PF19259">
    <property type="entry name" value="Ty3_capsid"/>
    <property type="match status" value="1"/>
</dbReference>
<dbReference type="PANTHER" id="PTHR15503">
    <property type="entry name" value="LDOC1 RELATED"/>
    <property type="match status" value="1"/>
</dbReference>
<evidence type="ECO:0000256" key="2">
    <source>
        <dbReference type="SAM" id="MobiDB-lite"/>
    </source>
</evidence>
<feature type="compositionally biased region" description="Pro residues" evidence="2">
    <location>
        <begin position="30"/>
        <end position="44"/>
    </location>
</feature>
<evidence type="ECO:0000259" key="3">
    <source>
        <dbReference type="PROSITE" id="PS50158"/>
    </source>
</evidence>
<reference evidence="4" key="1">
    <citation type="submission" date="2025-08" db="UniProtKB">
        <authorList>
            <consortium name="Ensembl"/>
        </authorList>
    </citation>
    <scope>IDENTIFICATION</scope>
</reference>
<dbReference type="PROSITE" id="PS50158">
    <property type="entry name" value="ZF_CCHC"/>
    <property type="match status" value="1"/>
</dbReference>
<proteinExistence type="predicted"/>
<feature type="domain" description="CCHC-type" evidence="3">
    <location>
        <begin position="273"/>
        <end position="288"/>
    </location>
</feature>
<reference evidence="4" key="2">
    <citation type="submission" date="2025-09" db="UniProtKB">
        <authorList>
            <consortium name="Ensembl"/>
        </authorList>
    </citation>
    <scope>IDENTIFICATION</scope>
</reference>